<evidence type="ECO:0000313" key="2">
    <source>
        <dbReference type="EMBL" id="KYN23687.1"/>
    </source>
</evidence>
<protein>
    <submittedName>
        <fullName evidence="2">Uncharacterized protein</fullName>
    </submittedName>
</protein>
<dbReference type="EMBL" id="LOMK01000002">
    <property type="protein sequence ID" value="KYN23687.1"/>
    <property type="molecule type" value="Genomic_DNA"/>
</dbReference>
<comment type="caution">
    <text evidence="2">The sequence shown here is derived from an EMBL/GenBank/DDBJ whole genome shotgun (WGS) entry which is preliminary data.</text>
</comment>
<feature type="compositionally biased region" description="Basic residues" evidence="1">
    <location>
        <begin position="23"/>
        <end position="32"/>
    </location>
</feature>
<name>A0A151JDI8_9VIBR</name>
<proteinExistence type="predicted"/>
<reference evidence="3" key="1">
    <citation type="submission" date="2015-12" db="EMBL/GenBank/DDBJ databases">
        <authorList>
            <person name="Tarr C.L."/>
            <person name="Gladney L.M."/>
        </authorList>
    </citation>
    <scope>NUCLEOTIDE SEQUENCE [LARGE SCALE GENOMIC DNA]</scope>
    <source>
        <strain evidence="3">2756-81</strain>
    </source>
</reference>
<organism evidence="2 3">
    <name type="scientific">Vibrio cidicii</name>
    <dbReference type="NCBI Taxonomy" id="1763883"/>
    <lineage>
        <taxon>Bacteria</taxon>
        <taxon>Pseudomonadati</taxon>
        <taxon>Pseudomonadota</taxon>
        <taxon>Gammaproteobacteria</taxon>
        <taxon>Vibrionales</taxon>
        <taxon>Vibrionaceae</taxon>
        <taxon>Vibrio</taxon>
    </lineage>
</organism>
<accession>A0A151JDI8</accession>
<dbReference type="AlphaFoldDB" id="A0A151JDI8"/>
<dbReference type="Proteomes" id="UP000075349">
    <property type="component" value="Unassembled WGS sequence"/>
</dbReference>
<gene>
    <name evidence="2" type="ORF">AUQ44_17310</name>
</gene>
<evidence type="ECO:0000313" key="3">
    <source>
        <dbReference type="Proteomes" id="UP000075349"/>
    </source>
</evidence>
<evidence type="ECO:0000256" key="1">
    <source>
        <dbReference type="SAM" id="MobiDB-lite"/>
    </source>
</evidence>
<feature type="region of interest" description="Disordered" evidence="1">
    <location>
        <begin position="1"/>
        <end position="32"/>
    </location>
</feature>
<sequence>MAIDNIELNTTDTPPRDSSIKIGPKKKFQNNKRHTEAANENIVTFKGEKRLFEVPVITIQKTARYNKI</sequence>